<keyword evidence="13" id="KW-1185">Reference proteome</keyword>
<dbReference type="PANTHER" id="PTHR30075">
    <property type="entry name" value="GLYCYL-TRNA SYNTHETASE"/>
    <property type="match status" value="1"/>
</dbReference>
<dbReference type="NCBIfam" id="TIGR00211">
    <property type="entry name" value="glyS"/>
    <property type="match status" value="1"/>
</dbReference>
<comment type="subunit">
    <text evidence="10">Tetramer of two alpha and two beta subunits.</text>
</comment>
<evidence type="ECO:0000256" key="8">
    <source>
        <dbReference type="ARBA" id="ARBA00023146"/>
    </source>
</evidence>
<protein>
    <recommendedName>
        <fullName evidence="10">Glycine--tRNA ligase beta subunit</fullName>
        <ecNumber evidence="10">6.1.1.14</ecNumber>
    </recommendedName>
    <alternativeName>
        <fullName evidence="10">Glycyl-tRNA synthetase beta subunit</fullName>
        <shortName evidence="10">GlyRS</shortName>
    </alternativeName>
</protein>
<dbReference type="Proteomes" id="UP000681414">
    <property type="component" value="Unassembled WGS sequence"/>
</dbReference>
<dbReference type="Pfam" id="PF02092">
    <property type="entry name" value="tRNA_synt_2f"/>
    <property type="match status" value="1"/>
</dbReference>
<evidence type="ECO:0000256" key="7">
    <source>
        <dbReference type="ARBA" id="ARBA00022917"/>
    </source>
</evidence>
<reference evidence="12 13" key="1">
    <citation type="submission" date="2021-05" db="EMBL/GenBank/DDBJ databases">
        <title>Novel Bacillus species.</title>
        <authorList>
            <person name="Liu G."/>
        </authorList>
    </citation>
    <scope>NUCLEOTIDE SEQUENCE [LARGE SCALE GENOMIC DNA]</scope>
    <source>
        <strain evidence="13">FJAT-49780</strain>
    </source>
</reference>
<dbReference type="GO" id="GO:0005829">
    <property type="term" value="C:cytosol"/>
    <property type="evidence" value="ECO:0007669"/>
    <property type="project" value="TreeGrafter"/>
</dbReference>
<keyword evidence="4 10" id="KW-0436">Ligase</keyword>
<evidence type="ECO:0000256" key="2">
    <source>
        <dbReference type="ARBA" id="ARBA00008226"/>
    </source>
</evidence>
<dbReference type="PRINTS" id="PR01045">
    <property type="entry name" value="TRNASYNTHGB"/>
</dbReference>
<dbReference type="RefSeq" id="WP_213123875.1">
    <property type="nucleotide sequence ID" value="NZ_JAGYPG010000001.1"/>
</dbReference>
<evidence type="ECO:0000256" key="1">
    <source>
        <dbReference type="ARBA" id="ARBA00004496"/>
    </source>
</evidence>
<dbReference type="GO" id="GO:0006426">
    <property type="term" value="P:glycyl-tRNA aminoacylation"/>
    <property type="evidence" value="ECO:0007669"/>
    <property type="project" value="UniProtKB-UniRule"/>
</dbReference>
<keyword evidence="5 10" id="KW-0547">Nucleotide-binding</keyword>
<keyword evidence="7 10" id="KW-0648">Protein biosynthesis</keyword>
<evidence type="ECO:0000256" key="10">
    <source>
        <dbReference type="HAMAP-Rule" id="MF_00255"/>
    </source>
</evidence>
<gene>
    <name evidence="10 12" type="primary">glyS</name>
    <name evidence="12" type="ORF">KHA97_06455</name>
</gene>
<comment type="caution">
    <text evidence="12">The sequence shown here is derived from an EMBL/GenBank/DDBJ whole genome shotgun (WGS) entry which is preliminary data.</text>
</comment>
<evidence type="ECO:0000313" key="12">
    <source>
        <dbReference type="EMBL" id="MBS4194715.1"/>
    </source>
</evidence>
<dbReference type="PANTHER" id="PTHR30075:SF2">
    <property type="entry name" value="GLYCINE--TRNA LIGASE, CHLOROPLASTIC_MITOCHONDRIAL 2"/>
    <property type="match status" value="1"/>
</dbReference>
<dbReference type="Pfam" id="PF05746">
    <property type="entry name" value="DALR_1"/>
    <property type="match status" value="1"/>
</dbReference>
<dbReference type="InterPro" id="IPR006194">
    <property type="entry name" value="Gly-tRNA-synth_heterodimer"/>
</dbReference>
<dbReference type="InterPro" id="IPR015944">
    <property type="entry name" value="Gly-tRNA-synth_bsu"/>
</dbReference>
<dbReference type="PROSITE" id="PS50861">
    <property type="entry name" value="AA_TRNA_LIGASE_II_GLYAB"/>
    <property type="match status" value="1"/>
</dbReference>
<evidence type="ECO:0000256" key="9">
    <source>
        <dbReference type="ARBA" id="ARBA00047937"/>
    </source>
</evidence>
<feature type="domain" description="DALR anticodon binding" evidence="11">
    <location>
        <begin position="581"/>
        <end position="673"/>
    </location>
</feature>
<sequence>MSSRNLLLEVGIEEMPARFINNAIRELGQNIENWFRENKIVFNEVRLFSTPRRLAVLVKEVAEFQNDTEEEIKGPAKKILFDNEGNWSKAALGFTKSNGISVEDLYFKEIKGVEYAHANKFVKGEETIKLLEQLGNLITSLHFPNSMRWGSQNVRFIRPIRWIVALFGSETVSIEIAGVKAGNITHGHRFLGEQIPLIAPVDYEKVLLGQYVLASYDERREAIEEQIKRLEEEQNWEIPVDEELLEEVTNLVEYPTVFFGTFNQEFLKLPEEVLITSMKIHQRYFPVKNKNGQLLPYFVAVRNGDHRHIETVAKGNEKVLRARLSDAVFFYQEDQKVPINDHLQKLESIIYHEKIGTLAEKVGRIRKIAEELGGMLSLSEQELKVTDRAAEICKFDLVSNMVNEFPELQGVMGEKYALQQGELPGVAKAIYEHYKPRHAEDSIPTTTIGSIVSIADKLDSIVSSFAIGLIPTGSQDPYALRRQAAGVIQILFEKEWNIPLNNLLKKVIVIETGDQNDELYQQLETFFKLRIQHLLEEKEIRYDLIEAVLGGDFNSVKDVVSRAETLQTRKDQASFKGTIESLSRVLNIAQKAEPGLQVNPELFENEYEEKLFDQWNNLKDIFASNVVSSELFDAISSLETAISNYFDHTMVMADNEEIQRNRLAQMSELAKLIGAYATMNVIVVK</sequence>
<dbReference type="InterPro" id="IPR008909">
    <property type="entry name" value="DALR_anticod-bd"/>
</dbReference>
<comment type="subcellular location">
    <subcellularLocation>
        <location evidence="1 10">Cytoplasm</location>
    </subcellularLocation>
</comment>
<evidence type="ECO:0000313" key="13">
    <source>
        <dbReference type="Proteomes" id="UP000681414"/>
    </source>
</evidence>
<evidence type="ECO:0000256" key="5">
    <source>
        <dbReference type="ARBA" id="ARBA00022741"/>
    </source>
</evidence>
<dbReference type="GO" id="GO:0006420">
    <property type="term" value="P:arginyl-tRNA aminoacylation"/>
    <property type="evidence" value="ECO:0007669"/>
    <property type="project" value="InterPro"/>
</dbReference>
<organism evidence="12 13">
    <name type="scientific">Lederbergia citri</name>
    <dbReference type="NCBI Taxonomy" id="2833580"/>
    <lineage>
        <taxon>Bacteria</taxon>
        <taxon>Bacillati</taxon>
        <taxon>Bacillota</taxon>
        <taxon>Bacilli</taxon>
        <taxon>Bacillales</taxon>
        <taxon>Bacillaceae</taxon>
        <taxon>Lederbergia</taxon>
    </lineage>
</organism>
<dbReference type="AlphaFoldDB" id="A0A942TBI2"/>
<keyword evidence="8 10" id="KW-0030">Aminoacyl-tRNA synthetase</keyword>
<evidence type="ECO:0000259" key="11">
    <source>
        <dbReference type="Pfam" id="PF05746"/>
    </source>
</evidence>
<dbReference type="SUPFAM" id="SSF109604">
    <property type="entry name" value="HD-domain/PDEase-like"/>
    <property type="match status" value="1"/>
</dbReference>
<dbReference type="GO" id="GO:0004814">
    <property type="term" value="F:arginine-tRNA ligase activity"/>
    <property type="evidence" value="ECO:0007669"/>
    <property type="project" value="InterPro"/>
</dbReference>
<proteinExistence type="inferred from homology"/>
<dbReference type="GO" id="GO:0005524">
    <property type="term" value="F:ATP binding"/>
    <property type="evidence" value="ECO:0007669"/>
    <property type="project" value="UniProtKB-UniRule"/>
</dbReference>
<dbReference type="HAMAP" id="MF_00255">
    <property type="entry name" value="Gly_tRNA_synth_beta"/>
    <property type="match status" value="1"/>
</dbReference>
<comment type="similarity">
    <text evidence="2 10">Belongs to the class-II aminoacyl-tRNA synthetase family.</text>
</comment>
<dbReference type="EMBL" id="JAGYPG010000001">
    <property type="protein sequence ID" value="MBS4194715.1"/>
    <property type="molecule type" value="Genomic_DNA"/>
</dbReference>
<dbReference type="EC" id="6.1.1.14" evidence="10"/>
<evidence type="ECO:0000256" key="4">
    <source>
        <dbReference type="ARBA" id="ARBA00022598"/>
    </source>
</evidence>
<comment type="catalytic activity">
    <reaction evidence="9 10">
        <text>tRNA(Gly) + glycine + ATP = glycyl-tRNA(Gly) + AMP + diphosphate</text>
        <dbReference type="Rhea" id="RHEA:16013"/>
        <dbReference type="Rhea" id="RHEA-COMP:9664"/>
        <dbReference type="Rhea" id="RHEA-COMP:9683"/>
        <dbReference type="ChEBI" id="CHEBI:30616"/>
        <dbReference type="ChEBI" id="CHEBI:33019"/>
        <dbReference type="ChEBI" id="CHEBI:57305"/>
        <dbReference type="ChEBI" id="CHEBI:78442"/>
        <dbReference type="ChEBI" id="CHEBI:78522"/>
        <dbReference type="ChEBI" id="CHEBI:456215"/>
        <dbReference type="EC" id="6.1.1.14"/>
    </reaction>
</comment>
<keyword evidence="3 10" id="KW-0963">Cytoplasm</keyword>
<evidence type="ECO:0000256" key="6">
    <source>
        <dbReference type="ARBA" id="ARBA00022840"/>
    </source>
</evidence>
<keyword evidence="6 10" id="KW-0067">ATP-binding</keyword>
<dbReference type="GO" id="GO:0004820">
    <property type="term" value="F:glycine-tRNA ligase activity"/>
    <property type="evidence" value="ECO:0007669"/>
    <property type="project" value="UniProtKB-UniRule"/>
</dbReference>
<name>A0A942TBI2_9BACI</name>
<evidence type="ECO:0000256" key="3">
    <source>
        <dbReference type="ARBA" id="ARBA00022490"/>
    </source>
</evidence>
<accession>A0A942TBI2</accession>